<organism evidence="10 11">
    <name type="scientific">Streptomyces millisiae</name>
    <dbReference type="NCBI Taxonomy" id="3075542"/>
    <lineage>
        <taxon>Bacteria</taxon>
        <taxon>Bacillati</taxon>
        <taxon>Actinomycetota</taxon>
        <taxon>Actinomycetes</taxon>
        <taxon>Kitasatosporales</taxon>
        <taxon>Streptomycetaceae</taxon>
        <taxon>Streptomyces</taxon>
    </lineage>
</organism>
<comment type="subcellular location">
    <subcellularLocation>
        <location evidence="1 7">Cell membrane</location>
        <topology evidence="1 7">Multi-pass membrane protein</topology>
    </subcellularLocation>
</comment>
<dbReference type="InterPro" id="IPR000515">
    <property type="entry name" value="MetI-like"/>
</dbReference>
<feature type="transmembrane region" description="Helical" evidence="7">
    <location>
        <begin position="36"/>
        <end position="57"/>
    </location>
</feature>
<sequence>MTTITAPSAAPVPGAPASRTGRAGAGPWLAFARGRLIGLAAVFLVLLVLSFLIVQLIPGDPAVAIAGPDATAEDIAAIRGTLGLDRPILTQFLDYAGGVLTGDLGDSFQYRQPVETIIGNRLPFTAVLALHGIVVVLLVAVPVGMAVAIATRGGRRRWLDTAFGALTGFLDSVPGYIMATFLVVLFASGVGVLPLLPPAYSPGDPNLSLILPVTALAVGPACTIARVVRRETAVVLGHDYMRTARGWRLRPGTLHLKYALPNLLTTTLTLSGLILSGMLGGALIIENVFALPGLGSGIIKAILDRDYPVIQGMVLVIGMIAALVHLVVDVLLALVDSRNLGGAHGD</sequence>
<feature type="region of interest" description="Disordered" evidence="8">
    <location>
        <begin position="1"/>
        <end position="20"/>
    </location>
</feature>
<dbReference type="InterPro" id="IPR035906">
    <property type="entry name" value="MetI-like_sf"/>
</dbReference>
<evidence type="ECO:0000256" key="5">
    <source>
        <dbReference type="ARBA" id="ARBA00022989"/>
    </source>
</evidence>
<name>A0ABU2LHE9_9ACTN</name>
<evidence type="ECO:0000256" key="7">
    <source>
        <dbReference type="RuleBase" id="RU363032"/>
    </source>
</evidence>
<keyword evidence="6 7" id="KW-0472">Membrane</keyword>
<evidence type="ECO:0000313" key="11">
    <source>
        <dbReference type="Proteomes" id="UP001183420"/>
    </source>
</evidence>
<dbReference type="PANTHER" id="PTHR43163">
    <property type="entry name" value="DIPEPTIDE TRANSPORT SYSTEM PERMEASE PROTEIN DPPB-RELATED"/>
    <property type="match status" value="1"/>
</dbReference>
<evidence type="ECO:0000256" key="6">
    <source>
        <dbReference type="ARBA" id="ARBA00023136"/>
    </source>
</evidence>
<proteinExistence type="inferred from homology"/>
<dbReference type="PROSITE" id="PS50928">
    <property type="entry name" value="ABC_TM1"/>
    <property type="match status" value="1"/>
</dbReference>
<keyword evidence="11" id="KW-1185">Reference proteome</keyword>
<comment type="similarity">
    <text evidence="7">Belongs to the binding-protein-dependent transport system permease family.</text>
</comment>
<dbReference type="Gene3D" id="1.10.3720.10">
    <property type="entry name" value="MetI-like"/>
    <property type="match status" value="1"/>
</dbReference>
<evidence type="ECO:0000256" key="1">
    <source>
        <dbReference type="ARBA" id="ARBA00004651"/>
    </source>
</evidence>
<dbReference type="RefSeq" id="WP_311594743.1">
    <property type="nucleotide sequence ID" value="NZ_JAVREM010000001.1"/>
</dbReference>
<dbReference type="Pfam" id="PF00528">
    <property type="entry name" value="BPD_transp_1"/>
    <property type="match status" value="1"/>
</dbReference>
<accession>A0ABU2LHE9</accession>
<reference evidence="11" key="1">
    <citation type="submission" date="2023-07" db="EMBL/GenBank/DDBJ databases">
        <title>30 novel species of actinomycetes from the DSMZ collection.</title>
        <authorList>
            <person name="Nouioui I."/>
        </authorList>
    </citation>
    <scope>NUCLEOTIDE SEQUENCE [LARGE SCALE GENOMIC DNA]</scope>
    <source>
        <strain evidence="11">DSM 44918</strain>
    </source>
</reference>
<feature type="compositionally biased region" description="Low complexity" evidence="8">
    <location>
        <begin position="1"/>
        <end position="18"/>
    </location>
</feature>
<gene>
    <name evidence="10" type="ORF">RNC47_01545</name>
</gene>
<evidence type="ECO:0000313" key="10">
    <source>
        <dbReference type="EMBL" id="MDT0317017.1"/>
    </source>
</evidence>
<feature type="transmembrane region" description="Helical" evidence="7">
    <location>
        <begin position="207"/>
        <end position="228"/>
    </location>
</feature>
<evidence type="ECO:0000256" key="8">
    <source>
        <dbReference type="SAM" id="MobiDB-lite"/>
    </source>
</evidence>
<feature type="transmembrane region" description="Helical" evidence="7">
    <location>
        <begin position="128"/>
        <end position="150"/>
    </location>
</feature>
<dbReference type="InterPro" id="IPR045621">
    <property type="entry name" value="BPD_transp_1_N"/>
</dbReference>
<keyword evidence="3" id="KW-1003">Cell membrane</keyword>
<feature type="transmembrane region" description="Helical" evidence="7">
    <location>
        <begin position="313"/>
        <end position="335"/>
    </location>
</feature>
<keyword evidence="2 7" id="KW-0813">Transport</keyword>
<dbReference type="SUPFAM" id="SSF161098">
    <property type="entry name" value="MetI-like"/>
    <property type="match status" value="1"/>
</dbReference>
<evidence type="ECO:0000256" key="2">
    <source>
        <dbReference type="ARBA" id="ARBA00022448"/>
    </source>
</evidence>
<dbReference type="Proteomes" id="UP001183420">
    <property type="component" value="Unassembled WGS sequence"/>
</dbReference>
<feature type="transmembrane region" description="Helical" evidence="7">
    <location>
        <begin position="258"/>
        <end position="285"/>
    </location>
</feature>
<keyword evidence="5 7" id="KW-1133">Transmembrane helix</keyword>
<dbReference type="PANTHER" id="PTHR43163:SF6">
    <property type="entry name" value="DIPEPTIDE TRANSPORT SYSTEM PERMEASE PROTEIN DPPB-RELATED"/>
    <property type="match status" value="1"/>
</dbReference>
<feature type="transmembrane region" description="Helical" evidence="7">
    <location>
        <begin position="162"/>
        <end position="187"/>
    </location>
</feature>
<evidence type="ECO:0000259" key="9">
    <source>
        <dbReference type="PROSITE" id="PS50928"/>
    </source>
</evidence>
<keyword evidence="4 7" id="KW-0812">Transmembrane</keyword>
<protein>
    <submittedName>
        <fullName evidence="10">ABC transporter permease</fullName>
    </submittedName>
</protein>
<dbReference type="EMBL" id="JAVREM010000001">
    <property type="protein sequence ID" value="MDT0317017.1"/>
    <property type="molecule type" value="Genomic_DNA"/>
</dbReference>
<evidence type="ECO:0000256" key="4">
    <source>
        <dbReference type="ARBA" id="ARBA00022692"/>
    </source>
</evidence>
<feature type="domain" description="ABC transmembrane type-1" evidence="9">
    <location>
        <begin position="122"/>
        <end position="332"/>
    </location>
</feature>
<evidence type="ECO:0000256" key="3">
    <source>
        <dbReference type="ARBA" id="ARBA00022475"/>
    </source>
</evidence>
<dbReference type="Pfam" id="PF19300">
    <property type="entry name" value="BPD_transp_1_N"/>
    <property type="match status" value="1"/>
</dbReference>
<comment type="caution">
    <text evidence="10">The sequence shown here is derived from an EMBL/GenBank/DDBJ whole genome shotgun (WGS) entry which is preliminary data.</text>
</comment>